<dbReference type="Proteomes" id="UP001149821">
    <property type="component" value="Unassembled WGS sequence"/>
</dbReference>
<dbReference type="EMBL" id="JAJUBB010000009">
    <property type="protein sequence ID" value="MDD1782207.1"/>
    <property type="molecule type" value="Genomic_DNA"/>
</dbReference>
<reference evidence="2" key="1">
    <citation type="submission" date="2021-12" db="EMBL/GenBank/DDBJ databases">
        <title>Enterovibrio ZSDZ35 sp. nov. and Enterovibrio ZSDZ42 sp. nov., isolated from coastal seawater in Qingdao.</title>
        <authorList>
            <person name="Zhang P."/>
        </authorList>
    </citation>
    <scope>NUCLEOTIDE SEQUENCE</scope>
    <source>
        <strain evidence="2">ZSDZ35</strain>
    </source>
</reference>
<evidence type="ECO:0000313" key="2">
    <source>
        <dbReference type="EMBL" id="MDD1782207.1"/>
    </source>
</evidence>
<protein>
    <submittedName>
        <fullName evidence="2">MSHA biogenesis protein MshP</fullName>
    </submittedName>
</protein>
<feature type="transmembrane region" description="Helical" evidence="1">
    <location>
        <begin position="16"/>
        <end position="37"/>
    </location>
</feature>
<comment type="caution">
    <text evidence="2">The sequence shown here is derived from an EMBL/GenBank/DDBJ whole genome shotgun (WGS) entry which is preliminary data.</text>
</comment>
<evidence type="ECO:0000256" key="1">
    <source>
        <dbReference type="SAM" id="Phobius"/>
    </source>
</evidence>
<accession>A0ABT5QMI7</accession>
<keyword evidence="1" id="KW-0472">Membrane</keyword>
<organism evidence="2 3">
    <name type="scientific">Enterovibrio qingdaonensis</name>
    <dbReference type="NCBI Taxonomy" id="2899818"/>
    <lineage>
        <taxon>Bacteria</taxon>
        <taxon>Pseudomonadati</taxon>
        <taxon>Pseudomonadota</taxon>
        <taxon>Gammaproteobacteria</taxon>
        <taxon>Vibrionales</taxon>
        <taxon>Vibrionaceae</taxon>
        <taxon>Enterovibrio</taxon>
    </lineage>
</organism>
<keyword evidence="1" id="KW-1133">Transmembrane helix</keyword>
<dbReference type="RefSeq" id="WP_274142853.1">
    <property type="nucleotide sequence ID" value="NZ_JAJUBB010000009.1"/>
</dbReference>
<keyword evidence="1" id="KW-0812">Transmembrane</keyword>
<sequence>MRHNHHPSFHAQRGSMLVIAVFAMTAMAALGAALMQINWSQKDTTTREVLGTRAWFAANSGTEYAMVRLFPLEKNPNLPSAGACETANAVIPFTSKGLLGCSAKVTCETLGTAPSVQYRIESRGECGSGSHKVVRVQESWARGIAP</sequence>
<name>A0ABT5QMI7_9GAMM</name>
<keyword evidence="3" id="KW-1185">Reference proteome</keyword>
<proteinExistence type="predicted"/>
<gene>
    <name evidence="2" type="ORF">LRP49_13600</name>
</gene>
<evidence type="ECO:0000313" key="3">
    <source>
        <dbReference type="Proteomes" id="UP001149821"/>
    </source>
</evidence>